<dbReference type="Pfam" id="PF07727">
    <property type="entry name" value="RVT_2"/>
    <property type="match status" value="1"/>
</dbReference>
<dbReference type="EMBL" id="AVOT02064829">
    <property type="protein sequence ID" value="MBW0557118.1"/>
    <property type="molecule type" value="Genomic_DNA"/>
</dbReference>
<dbReference type="AlphaFoldDB" id="A0A9Q3PCK3"/>
<dbReference type="InterPro" id="IPR013103">
    <property type="entry name" value="RVT_2"/>
</dbReference>
<gene>
    <name evidence="2" type="ORF">O181_096833</name>
</gene>
<dbReference type="Proteomes" id="UP000765509">
    <property type="component" value="Unassembled WGS sequence"/>
</dbReference>
<evidence type="ECO:0000259" key="1">
    <source>
        <dbReference type="Pfam" id="PF07727"/>
    </source>
</evidence>
<name>A0A9Q3PCK3_9BASI</name>
<accession>A0A9Q3PCK3</accession>
<proteinExistence type="predicted"/>
<protein>
    <recommendedName>
        <fullName evidence="1">Reverse transcriptase Ty1/copia-type domain-containing protein</fullName>
    </recommendedName>
</protein>
<keyword evidence="3" id="KW-1185">Reference proteome</keyword>
<evidence type="ECO:0000313" key="3">
    <source>
        <dbReference type="Proteomes" id="UP000765509"/>
    </source>
</evidence>
<comment type="caution">
    <text evidence="2">The sequence shown here is derived from an EMBL/GenBank/DDBJ whole genome shotgun (WGS) entry which is preliminary data.</text>
</comment>
<reference evidence="2" key="1">
    <citation type="submission" date="2021-03" db="EMBL/GenBank/DDBJ databases">
        <title>Draft genome sequence of rust myrtle Austropuccinia psidii MF-1, a brazilian biotype.</title>
        <authorList>
            <person name="Quecine M.C."/>
            <person name="Pachon D.M.R."/>
            <person name="Bonatelli M.L."/>
            <person name="Correr F.H."/>
            <person name="Franceschini L.M."/>
            <person name="Leite T.F."/>
            <person name="Margarido G.R.A."/>
            <person name="Almeida C.A."/>
            <person name="Ferrarezi J.A."/>
            <person name="Labate C.A."/>
        </authorList>
    </citation>
    <scope>NUCLEOTIDE SEQUENCE</scope>
    <source>
        <strain evidence="2">MF-1</strain>
    </source>
</reference>
<dbReference type="OrthoDB" id="1749346at2759"/>
<organism evidence="2 3">
    <name type="scientific">Austropuccinia psidii MF-1</name>
    <dbReference type="NCBI Taxonomy" id="1389203"/>
    <lineage>
        <taxon>Eukaryota</taxon>
        <taxon>Fungi</taxon>
        <taxon>Dikarya</taxon>
        <taxon>Basidiomycota</taxon>
        <taxon>Pucciniomycotina</taxon>
        <taxon>Pucciniomycetes</taxon>
        <taxon>Pucciniales</taxon>
        <taxon>Sphaerophragmiaceae</taxon>
        <taxon>Austropuccinia</taxon>
    </lineage>
</organism>
<sequence length="119" mass="13809">MIREIQEKDECLHLLNVSSMYCNGAPTNYHEAKKTPQASAWMTACKEELMNLKDMDIWEQFKHESNTKTLGTRWVFALRMDPNGKPIRQKAWLVVQGHRQIRGVNFEETFAPPPSFATL</sequence>
<feature type="domain" description="Reverse transcriptase Ty1/copia-type" evidence="1">
    <location>
        <begin position="56"/>
        <end position="112"/>
    </location>
</feature>
<evidence type="ECO:0000313" key="2">
    <source>
        <dbReference type="EMBL" id="MBW0557118.1"/>
    </source>
</evidence>